<reference evidence="4 7" key="1">
    <citation type="journal article" date="2014" name="BMC Genomics">
        <title>Unusual genome complexity in Lactobacillus salivarius JCM1046.</title>
        <authorList>
            <person name="Raftis E.J."/>
            <person name="Forde B.M."/>
            <person name="Claesson M.J."/>
            <person name="O'Toole P.W."/>
        </authorList>
    </citation>
    <scope>NUCLEOTIDE SEQUENCE [LARGE SCALE GENOMIC DNA]</scope>
    <source>
        <strain evidence="4 7">JCM1046</strain>
    </source>
</reference>
<proteinExistence type="predicted"/>
<evidence type="ECO:0000259" key="3">
    <source>
        <dbReference type="Pfam" id="PF00535"/>
    </source>
</evidence>
<evidence type="ECO:0000313" key="4">
    <source>
        <dbReference type="EMBL" id="AIR10445.1"/>
    </source>
</evidence>
<reference evidence="6" key="3">
    <citation type="submission" date="2023-04" db="EMBL/GenBank/DDBJ databases">
        <title>Four porcine-derived lactic acid bacteria strains analyses and their evaluation as potential probiotics based on genomics.</title>
        <authorList>
            <person name="Niu D."/>
        </authorList>
    </citation>
    <scope>NUCLEOTIDE SEQUENCE</scope>
    <source>
        <strain evidence="6">ZSA5</strain>
    </source>
</reference>
<keyword evidence="1 4" id="KW-0328">Glycosyltransferase</keyword>
<dbReference type="AlphaFoldDB" id="A0A089QCI9"/>
<feature type="domain" description="Glycosyltransferase 2-like" evidence="3">
    <location>
        <begin position="5"/>
        <end position="144"/>
    </location>
</feature>
<dbReference type="Pfam" id="PF00535">
    <property type="entry name" value="Glycos_transf_2"/>
    <property type="match status" value="1"/>
</dbReference>
<evidence type="ECO:0000313" key="5">
    <source>
        <dbReference type="EMBL" id="ARU19428.1"/>
    </source>
</evidence>
<evidence type="ECO:0000313" key="6">
    <source>
        <dbReference type="EMBL" id="WII29356.1"/>
    </source>
</evidence>
<dbReference type="EMBL" id="CP123971">
    <property type="protein sequence ID" value="WII29356.1"/>
    <property type="molecule type" value="Genomic_DNA"/>
</dbReference>
<dbReference type="SUPFAM" id="SSF53448">
    <property type="entry name" value="Nucleotide-diphospho-sugar transferases"/>
    <property type="match status" value="1"/>
</dbReference>
<dbReference type="EC" id="2.4.-.-" evidence="6"/>
<dbReference type="InterPro" id="IPR029044">
    <property type="entry name" value="Nucleotide-diphossugar_trans"/>
</dbReference>
<dbReference type="CDD" id="cd00761">
    <property type="entry name" value="Glyco_tranf_GTA_type"/>
    <property type="match status" value="1"/>
</dbReference>
<keyword evidence="2 4" id="KW-0808">Transferase</keyword>
<protein>
    <submittedName>
        <fullName evidence="5">Glycosyl transferase</fullName>
    </submittedName>
    <submittedName>
        <fullName evidence="4">Glycosyltransferase</fullName>
        <ecNumber evidence="6">2.4.-.-</ecNumber>
        <ecNumber evidence="4">2.4.1.-</ecNumber>
    </submittedName>
</protein>
<dbReference type="Proteomes" id="UP001231316">
    <property type="component" value="Chromosome"/>
</dbReference>
<dbReference type="Proteomes" id="UP000029488">
    <property type="component" value="Chromosome"/>
</dbReference>
<dbReference type="EMBL" id="CP020858">
    <property type="protein sequence ID" value="ARU19428.1"/>
    <property type="molecule type" value="Genomic_DNA"/>
</dbReference>
<dbReference type="EMBL" id="CP007646">
    <property type="protein sequence ID" value="AIR10445.1"/>
    <property type="molecule type" value="Genomic_DNA"/>
</dbReference>
<evidence type="ECO:0000256" key="1">
    <source>
        <dbReference type="ARBA" id="ARBA00022676"/>
    </source>
</evidence>
<name>A0A089QCI9_9LACO</name>
<dbReference type="KEGG" id="lsj:LSJ_0757"/>
<dbReference type="EC" id="2.4.1.-" evidence="4"/>
<evidence type="ECO:0000313" key="8">
    <source>
        <dbReference type="Proteomes" id="UP000195378"/>
    </source>
</evidence>
<dbReference type="PANTHER" id="PTHR22916">
    <property type="entry name" value="GLYCOSYLTRANSFERASE"/>
    <property type="match status" value="1"/>
</dbReference>
<accession>A0A089QCI9</accession>
<evidence type="ECO:0000256" key="2">
    <source>
        <dbReference type="ARBA" id="ARBA00022679"/>
    </source>
</evidence>
<gene>
    <name evidence="4" type="primary">rfaG</name>
    <name evidence="5" type="ORF">B7R82_05280</name>
    <name evidence="4" type="ORF">LSJ_0757</name>
    <name evidence="6" type="ORF">QFE45_04410</name>
</gene>
<dbReference type="PANTHER" id="PTHR22916:SF51">
    <property type="entry name" value="GLYCOSYLTRANSFERASE EPSH-RELATED"/>
    <property type="match status" value="1"/>
</dbReference>
<reference evidence="5 8" key="2">
    <citation type="submission" date="2017-04" db="EMBL/GenBank/DDBJ databases">
        <title>Complete genome sequence of Lactobacillus salivarius ZLS006, a probiotic strain isolated from healthy piglet.</title>
        <authorList>
            <person name="Zhang D."/>
        </authorList>
    </citation>
    <scope>NUCLEOTIDE SEQUENCE [LARGE SCALE GENOMIC DNA]</scope>
    <source>
        <strain evidence="5 8">ZLS006</strain>
    </source>
</reference>
<organism evidence="4 7">
    <name type="scientific">Ligilactobacillus salivarius</name>
    <dbReference type="NCBI Taxonomy" id="1624"/>
    <lineage>
        <taxon>Bacteria</taxon>
        <taxon>Bacillati</taxon>
        <taxon>Bacillota</taxon>
        <taxon>Bacilli</taxon>
        <taxon>Lactobacillales</taxon>
        <taxon>Lactobacillaceae</taxon>
        <taxon>Ligilactobacillus</taxon>
    </lineage>
</organism>
<dbReference type="RefSeq" id="WP_011475870.1">
    <property type="nucleotide sequence ID" value="NZ_CP007646.1"/>
</dbReference>
<evidence type="ECO:0000313" key="7">
    <source>
        <dbReference type="Proteomes" id="UP000029488"/>
    </source>
</evidence>
<dbReference type="InterPro" id="IPR001173">
    <property type="entry name" value="Glyco_trans_2-like"/>
</dbReference>
<sequence>MTKISIIVPIYNVEKYLKRSLDSLVNQTLEDIEIILVDDGSTDNSHKIAEDYKENYSNVLLVTKENGGLSDARNFGLQYASGEYIAFIDSDDYVESQMFERMYNLSENGRKKIIESNFLWEFPDKNVKDVVKKYNSLNEYLVKGRVVAWNKIYKKSWLDTLDFKFPVGRLYEDQDFFFKMVANLQNIEEIAVDDHIGVHYVQRSNSISYNESTRIRDIFWIYNDIIEYYRVHKVTCYKDEMEYRFTRNLLGNVLIRKVLKQKDRKLKRELLSEIKSYIDTNFPNWKRNKYLNERSKQNLYLKMVNSITYKLFYLY</sequence>
<dbReference type="Gene3D" id="3.90.550.10">
    <property type="entry name" value="Spore Coat Polysaccharide Biosynthesis Protein SpsA, Chain A"/>
    <property type="match status" value="1"/>
</dbReference>
<dbReference type="GO" id="GO:0016757">
    <property type="term" value="F:glycosyltransferase activity"/>
    <property type="evidence" value="ECO:0007669"/>
    <property type="project" value="UniProtKB-KW"/>
</dbReference>
<dbReference type="Proteomes" id="UP000195378">
    <property type="component" value="Chromosome"/>
</dbReference>